<evidence type="ECO:0000313" key="1">
    <source>
        <dbReference type="EMBL" id="VDK55123.1"/>
    </source>
</evidence>
<keyword evidence="2" id="KW-1185">Reference proteome</keyword>
<reference evidence="1 2" key="1">
    <citation type="submission" date="2018-11" db="EMBL/GenBank/DDBJ databases">
        <authorList>
            <consortium name="Pathogen Informatics"/>
        </authorList>
    </citation>
    <scope>NUCLEOTIDE SEQUENCE [LARGE SCALE GENOMIC DNA]</scope>
</reference>
<organism evidence="1 2">
    <name type="scientific">Cylicostephanus goldi</name>
    <name type="common">Nematode worm</name>
    <dbReference type="NCBI Taxonomy" id="71465"/>
    <lineage>
        <taxon>Eukaryota</taxon>
        <taxon>Metazoa</taxon>
        <taxon>Ecdysozoa</taxon>
        <taxon>Nematoda</taxon>
        <taxon>Chromadorea</taxon>
        <taxon>Rhabditida</taxon>
        <taxon>Rhabditina</taxon>
        <taxon>Rhabditomorpha</taxon>
        <taxon>Strongyloidea</taxon>
        <taxon>Strongylidae</taxon>
        <taxon>Cylicostephanus</taxon>
    </lineage>
</organism>
<dbReference type="EMBL" id="UYRV01007990">
    <property type="protein sequence ID" value="VDK55123.1"/>
    <property type="molecule type" value="Genomic_DNA"/>
</dbReference>
<proteinExistence type="predicted"/>
<dbReference type="OrthoDB" id="5854556at2759"/>
<gene>
    <name evidence="1" type="ORF">CGOC_LOCUS3212</name>
</gene>
<sequence>MTVEDVTDYPEPTMPFIDKNTLLKDKFENPRDWRLDDRTINDTDMFPEKQVACSNATIIAVRARILSEN</sequence>
<protein>
    <submittedName>
        <fullName evidence="1">Uncharacterized protein</fullName>
    </submittedName>
</protein>
<accession>A0A3P6RGN4</accession>
<dbReference type="Proteomes" id="UP000271889">
    <property type="component" value="Unassembled WGS sequence"/>
</dbReference>
<name>A0A3P6RGN4_CYLGO</name>
<evidence type="ECO:0000313" key="2">
    <source>
        <dbReference type="Proteomes" id="UP000271889"/>
    </source>
</evidence>
<dbReference type="AlphaFoldDB" id="A0A3P6RGN4"/>